<reference evidence="3" key="1">
    <citation type="journal article" date="2016" name="Genome Announc.">
        <title>Draft Genome Sequences of Five Rapidly Growing Mycobacterium Species, M. thermoresistibile, M. fortuitum subsp. acetamidolyticum, M. canariasense, M. brisbanense, and M. novocastrense.</title>
        <authorList>
            <person name="Katahira K."/>
            <person name="Ogura Y."/>
            <person name="Gotoh Y."/>
            <person name="Hayashi T."/>
        </authorList>
    </citation>
    <scope>NUCLEOTIDE SEQUENCE [LARGE SCALE GENOMIC DNA]</scope>
    <source>
        <strain evidence="3">JCM15298</strain>
    </source>
</reference>
<feature type="compositionally biased region" description="Polar residues" evidence="1">
    <location>
        <begin position="1"/>
        <end position="12"/>
    </location>
</feature>
<gene>
    <name evidence="2" type="ORF">RMCC_0186</name>
</gene>
<name>A0A100W7X2_MYCCR</name>
<dbReference type="AlphaFoldDB" id="A0A100W7X2"/>
<keyword evidence="3" id="KW-1185">Reference proteome</keyword>
<dbReference type="EMBL" id="BCSY01000008">
    <property type="protein sequence ID" value="GAS93220.1"/>
    <property type="molecule type" value="Genomic_DNA"/>
</dbReference>
<evidence type="ECO:0000256" key="1">
    <source>
        <dbReference type="SAM" id="MobiDB-lite"/>
    </source>
</evidence>
<proteinExistence type="predicted"/>
<comment type="caution">
    <text evidence="2">The sequence shown here is derived from an EMBL/GenBank/DDBJ whole genome shotgun (WGS) entry which is preliminary data.</text>
</comment>
<sequence length="113" mass="11692">MSAESITISRGGQTEDLHESCGSPRCSVAILEALGVNVSGRRPADIDSEDVGGATRISVLPAGETDYDVWCAACGEFLHHGLSCDCSSSADRAPASGPSISLRDAPSIRALWS</sequence>
<dbReference type="Proteomes" id="UP000069443">
    <property type="component" value="Unassembled WGS sequence"/>
</dbReference>
<organism evidence="2 3">
    <name type="scientific">Mycolicibacterium canariasense</name>
    <name type="common">Mycobacterium canariasense</name>
    <dbReference type="NCBI Taxonomy" id="228230"/>
    <lineage>
        <taxon>Bacteria</taxon>
        <taxon>Bacillati</taxon>
        <taxon>Actinomycetota</taxon>
        <taxon>Actinomycetes</taxon>
        <taxon>Mycobacteriales</taxon>
        <taxon>Mycobacteriaceae</taxon>
        <taxon>Mycolicibacterium</taxon>
    </lineage>
</organism>
<reference evidence="3" key="2">
    <citation type="submission" date="2016-02" db="EMBL/GenBank/DDBJ databases">
        <title>Draft genome sequence of five rapidly growing Mycobacterium species.</title>
        <authorList>
            <person name="Katahira K."/>
            <person name="Gotou Y."/>
            <person name="Iida K."/>
            <person name="Ogura Y."/>
            <person name="Hayashi T."/>
        </authorList>
    </citation>
    <scope>NUCLEOTIDE SEQUENCE [LARGE SCALE GENOMIC DNA]</scope>
    <source>
        <strain evidence="3">JCM15298</strain>
    </source>
</reference>
<evidence type="ECO:0000313" key="2">
    <source>
        <dbReference type="EMBL" id="GAS93220.1"/>
    </source>
</evidence>
<protein>
    <submittedName>
        <fullName evidence="2">Uncharacterized protein</fullName>
    </submittedName>
</protein>
<accession>A0A100W7X2</accession>
<evidence type="ECO:0000313" key="3">
    <source>
        <dbReference type="Proteomes" id="UP000069443"/>
    </source>
</evidence>
<dbReference type="STRING" id="228230.RMCC_0186"/>
<feature type="region of interest" description="Disordered" evidence="1">
    <location>
        <begin position="1"/>
        <end position="21"/>
    </location>
</feature>